<dbReference type="Proteomes" id="UP000025227">
    <property type="component" value="Unplaced"/>
</dbReference>
<dbReference type="WBParaSite" id="HCON_00076165-00001">
    <property type="protein sequence ID" value="HCON_00076165-00001"/>
    <property type="gene ID" value="HCON_00076165"/>
</dbReference>
<organism evidence="1 2">
    <name type="scientific">Haemonchus contortus</name>
    <name type="common">Barber pole worm</name>
    <dbReference type="NCBI Taxonomy" id="6289"/>
    <lineage>
        <taxon>Eukaryota</taxon>
        <taxon>Metazoa</taxon>
        <taxon>Ecdysozoa</taxon>
        <taxon>Nematoda</taxon>
        <taxon>Chromadorea</taxon>
        <taxon>Rhabditida</taxon>
        <taxon>Rhabditina</taxon>
        <taxon>Rhabditomorpha</taxon>
        <taxon>Strongyloidea</taxon>
        <taxon>Trichostrongylidae</taxon>
        <taxon>Haemonchus</taxon>
    </lineage>
</organism>
<dbReference type="AlphaFoldDB" id="A0A7I4YC61"/>
<accession>A0A7I4YC61</accession>
<name>A0A7I4YC61_HAECO</name>
<proteinExistence type="predicted"/>
<sequence>MTVEDLPRQMMTASTCYKFSTNRWDVYMGNCHALNIRSRWANFSTDGRAVALCLIGLGPLINAHREEDG</sequence>
<reference evidence="2" key="1">
    <citation type="submission" date="2020-12" db="UniProtKB">
        <authorList>
            <consortium name="WormBaseParasite"/>
        </authorList>
    </citation>
    <scope>IDENTIFICATION</scope>
    <source>
        <strain evidence="2">MHco3</strain>
    </source>
</reference>
<evidence type="ECO:0000313" key="2">
    <source>
        <dbReference type="WBParaSite" id="HCON_00076165-00001"/>
    </source>
</evidence>
<protein>
    <submittedName>
        <fullName evidence="2">Uncharacterized protein</fullName>
    </submittedName>
</protein>
<keyword evidence="1" id="KW-1185">Reference proteome</keyword>
<evidence type="ECO:0000313" key="1">
    <source>
        <dbReference type="Proteomes" id="UP000025227"/>
    </source>
</evidence>